<keyword evidence="5" id="KW-1185">Reference proteome</keyword>
<feature type="transmembrane region" description="Helical" evidence="2">
    <location>
        <begin position="161"/>
        <end position="187"/>
    </location>
</feature>
<dbReference type="InterPro" id="IPR045339">
    <property type="entry name" value="DUF6534"/>
</dbReference>
<feature type="domain" description="DUF6534" evidence="3">
    <location>
        <begin position="173"/>
        <end position="259"/>
    </location>
</feature>
<dbReference type="AlphaFoldDB" id="A8PGF0"/>
<keyword evidence="2" id="KW-0472">Membrane</keyword>
<dbReference type="eggNOG" id="ENOG502SQQU">
    <property type="taxonomic scope" value="Eukaryota"/>
</dbReference>
<evidence type="ECO:0000256" key="2">
    <source>
        <dbReference type="SAM" id="Phobius"/>
    </source>
</evidence>
<dbReference type="STRING" id="240176.A8PGF0"/>
<name>A8PGF0_COPC7</name>
<dbReference type="OMA" id="WELTANC"/>
<protein>
    <recommendedName>
        <fullName evidence="3">DUF6534 domain-containing protein</fullName>
    </recommendedName>
</protein>
<feature type="transmembrane region" description="Helical" evidence="2">
    <location>
        <begin position="125"/>
        <end position="149"/>
    </location>
</feature>
<feature type="transmembrane region" description="Helical" evidence="2">
    <location>
        <begin position="92"/>
        <end position="113"/>
    </location>
</feature>
<feature type="transmembrane region" description="Helical" evidence="2">
    <location>
        <begin position="51"/>
        <end position="72"/>
    </location>
</feature>
<evidence type="ECO:0000259" key="3">
    <source>
        <dbReference type="Pfam" id="PF20152"/>
    </source>
</evidence>
<dbReference type="EMBL" id="AACS02000002">
    <property type="protein sequence ID" value="EAU80631.2"/>
    <property type="molecule type" value="Genomic_DNA"/>
</dbReference>
<dbReference type="Pfam" id="PF20152">
    <property type="entry name" value="DUF6534"/>
    <property type="match status" value="1"/>
</dbReference>
<feature type="transmembrane region" description="Helical" evidence="2">
    <location>
        <begin position="20"/>
        <end position="39"/>
    </location>
</feature>
<evidence type="ECO:0000313" key="5">
    <source>
        <dbReference type="Proteomes" id="UP000001861"/>
    </source>
</evidence>
<feature type="transmembrane region" description="Helical" evidence="2">
    <location>
        <begin position="208"/>
        <end position="229"/>
    </location>
</feature>
<dbReference type="InParanoid" id="A8PGF0"/>
<feature type="transmembrane region" description="Helical" evidence="2">
    <location>
        <begin position="235"/>
        <end position="255"/>
    </location>
</feature>
<keyword evidence="2" id="KW-0812">Transmembrane</keyword>
<dbReference type="GeneID" id="6017878"/>
<feature type="region of interest" description="Disordered" evidence="1">
    <location>
        <begin position="310"/>
        <end position="344"/>
    </location>
</feature>
<dbReference type="RefSeq" id="XP_001841201.2">
    <property type="nucleotide sequence ID" value="XM_001841149.2"/>
</dbReference>
<gene>
    <name evidence="4" type="ORF">CC1G_10198</name>
</gene>
<organism evidence="4 5">
    <name type="scientific">Coprinopsis cinerea (strain Okayama-7 / 130 / ATCC MYA-4618 / FGSC 9003)</name>
    <name type="common">Inky cap fungus</name>
    <name type="synonym">Hormographiella aspergillata</name>
    <dbReference type="NCBI Taxonomy" id="240176"/>
    <lineage>
        <taxon>Eukaryota</taxon>
        <taxon>Fungi</taxon>
        <taxon>Dikarya</taxon>
        <taxon>Basidiomycota</taxon>
        <taxon>Agaricomycotina</taxon>
        <taxon>Agaricomycetes</taxon>
        <taxon>Agaricomycetidae</taxon>
        <taxon>Agaricales</taxon>
        <taxon>Agaricineae</taxon>
        <taxon>Psathyrellaceae</taxon>
        <taxon>Coprinopsis</taxon>
    </lineage>
</organism>
<dbReference type="HOGENOM" id="CLU_046025_0_1_1"/>
<sequence>MASGLPPNFLYSTVGAVSIGSQVSMFLFGIASLQTYMYYQRFRDDKWYLRLTVAALWVLQLGHSVCVVGEVYKATVVDWGDRTALSRLPSPFLKSAIAAAATITWIAHTFYAWRAWCLLPGLWRYLGPFAVLVTTLRFAGSTVVAVKYFQSRSHFEAMAAWGWLVKTIIAAGAVIDLMLAVAMVYFLHLQRRRILKRSMRFITRLMHYTIGTGLLTSMAAIAFVIGMSIEKRTTYWVAIFTCHAKLYSNSVLASLNSREALRAMWREWETMGDLSATPGVISETQLQAVAPRKSISNDVTFITTAMKTSSRTSNSNVDDRASMGYQDEFGDLDTKPPTMRGGDD</sequence>
<dbReference type="KEGG" id="cci:CC1G_10198"/>
<dbReference type="OrthoDB" id="2535105at2759"/>
<dbReference type="Proteomes" id="UP000001861">
    <property type="component" value="Unassembled WGS sequence"/>
</dbReference>
<dbReference type="PANTHER" id="PTHR40465">
    <property type="entry name" value="CHROMOSOME 1, WHOLE GENOME SHOTGUN SEQUENCE"/>
    <property type="match status" value="1"/>
</dbReference>
<dbReference type="VEuPathDB" id="FungiDB:CC1G_10198"/>
<reference evidence="4 5" key="1">
    <citation type="journal article" date="2010" name="Proc. Natl. Acad. Sci. U.S.A.">
        <title>Insights into evolution of multicellular fungi from the assembled chromosomes of the mushroom Coprinopsis cinerea (Coprinus cinereus).</title>
        <authorList>
            <person name="Stajich J.E."/>
            <person name="Wilke S.K."/>
            <person name="Ahren D."/>
            <person name="Au C.H."/>
            <person name="Birren B.W."/>
            <person name="Borodovsky M."/>
            <person name="Burns C."/>
            <person name="Canback B."/>
            <person name="Casselton L.A."/>
            <person name="Cheng C.K."/>
            <person name="Deng J."/>
            <person name="Dietrich F.S."/>
            <person name="Fargo D.C."/>
            <person name="Farman M.L."/>
            <person name="Gathman A.C."/>
            <person name="Goldberg J."/>
            <person name="Guigo R."/>
            <person name="Hoegger P.J."/>
            <person name="Hooker J.B."/>
            <person name="Huggins A."/>
            <person name="James T.Y."/>
            <person name="Kamada T."/>
            <person name="Kilaru S."/>
            <person name="Kodira C."/>
            <person name="Kues U."/>
            <person name="Kupfer D."/>
            <person name="Kwan H.S."/>
            <person name="Lomsadze A."/>
            <person name="Li W."/>
            <person name="Lilly W.W."/>
            <person name="Ma L.J."/>
            <person name="Mackey A.J."/>
            <person name="Manning G."/>
            <person name="Martin F."/>
            <person name="Muraguchi H."/>
            <person name="Natvig D.O."/>
            <person name="Palmerini H."/>
            <person name="Ramesh M.A."/>
            <person name="Rehmeyer C.J."/>
            <person name="Roe B.A."/>
            <person name="Shenoy N."/>
            <person name="Stanke M."/>
            <person name="Ter-Hovhannisyan V."/>
            <person name="Tunlid A."/>
            <person name="Velagapudi R."/>
            <person name="Vision T.J."/>
            <person name="Zeng Q."/>
            <person name="Zolan M.E."/>
            <person name="Pukkila P.J."/>
        </authorList>
    </citation>
    <scope>NUCLEOTIDE SEQUENCE [LARGE SCALE GENOMIC DNA]</scope>
    <source>
        <strain evidence="5">Okayama-7 / 130 / ATCC MYA-4618 / FGSC 9003</strain>
    </source>
</reference>
<accession>A8PGF0</accession>
<dbReference type="PANTHER" id="PTHR40465:SF1">
    <property type="entry name" value="DUF6534 DOMAIN-CONTAINING PROTEIN"/>
    <property type="match status" value="1"/>
</dbReference>
<proteinExistence type="predicted"/>
<keyword evidence="2" id="KW-1133">Transmembrane helix</keyword>
<evidence type="ECO:0000256" key="1">
    <source>
        <dbReference type="SAM" id="MobiDB-lite"/>
    </source>
</evidence>
<comment type="caution">
    <text evidence="4">The sequence shown here is derived from an EMBL/GenBank/DDBJ whole genome shotgun (WGS) entry which is preliminary data.</text>
</comment>
<evidence type="ECO:0000313" key="4">
    <source>
        <dbReference type="EMBL" id="EAU80631.2"/>
    </source>
</evidence>